<dbReference type="AlphaFoldDB" id="A0A520S1Q2"/>
<dbReference type="InterPro" id="IPR029056">
    <property type="entry name" value="Ribokinase-like"/>
</dbReference>
<dbReference type="Proteomes" id="UP000316199">
    <property type="component" value="Unassembled WGS sequence"/>
</dbReference>
<dbReference type="PROSITE" id="PS00584">
    <property type="entry name" value="PFKB_KINASES_2"/>
    <property type="match status" value="1"/>
</dbReference>
<dbReference type="SUPFAM" id="SSF53613">
    <property type="entry name" value="Ribokinase-like"/>
    <property type="match status" value="1"/>
</dbReference>
<reference evidence="5 6" key="1">
    <citation type="submission" date="2019-02" db="EMBL/GenBank/DDBJ databases">
        <title>Prokaryotic population dynamics and viral predation in marine succession experiment using metagenomics: the confinement effect.</title>
        <authorList>
            <person name="Haro-Moreno J.M."/>
            <person name="Rodriguez-Valera F."/>
            <person name="Lopez-Perez M."/>
        </authorList>
    </citation>
    <scope>NUCLEOTIDE SEQUENCE [LARGE SCALE GENOMIC DNA]</scope>
    <source>
        <strain evidence="5">MED-G157</strain>
    </source>
</reference>
<gene>
    <name evidence="5" type="ORF">EVA68_04325</name>
</gene>
<keyword evidence="3 5" id="KW-0418">Kinase</keyword>
<dbReference type="InterPro" id="IPR011611">
    <property type="entry name" value="PfkB_dom"/>
</dbReference>
<dbReference type="InterPro" id="IPR002173">
    <property type="entry name" value="Carboh/pur_kinase_PfkB_CS"/>
</dbReference>
<organism evidence="5 6">
    <name type="scientific">OM182 bacterium</name>
    <dbReference type="NCBI Taxonomy" id="2510334"/>
    <lineage>
        <taxon>Bacteria</taxon>
        <taxon>Pseudomonadati</taxon>
        <taxon>Pseudomonadota</taxon>
        <taxon>Gammaproteobacteria</taxon>
        <taxon>OMG group</taxon>
        <taxon>OM182 clade</taxon>
    </lineage>
</organism>
<dbReference type="InterPro" id="IPR052700">
    <property type="entry name" value="Carb_kinase_PfkB-like"/>
</dbReference>
<evidence type="ECO:0000259" key="4">
    <source>
        <dbReference type="Pfam" id="PF00294"/>
    </source>
</evidence>
<evidence type="ECO:0000256" key="2">
    <source>
        <dbReference type="ARBA" id="ARBA00022679"/>
    </source>
</evidence>
<dbReference type="GO" id="GO:0016301">
    <property type="term" value="F:kinase activity"/>
    <property type="evidence" value="ECO:0007669"/>
    <property type="project" value="UniProtKB-KW"/>
</dbReference>
<name>A0A520S1Q2_9GAMM</name>
<dbReference type="EMBL" id="SHAG01000012">
    <property type="protein sequence ID" value="RZO76400.1"/>
    <property type="molecule type" value="Genomic_DNA"/>
</dbReference>
<dbReference type="CDD" id="cd01168">
    <property type="entry name" value="adenosine_kinase"/>
    <property type="match status" value="1"/>
</dbReference>
<dbReference type="PANTHER" id="PTHR43320:SF3">
    <property type="entry name" value="CARBOHYDRATE KINASE PFKB DOMAIN-CONTAINING PROTEIN"/>
    <property type="match status" value="1"/>
</dbReference>
<sequence>MPTYDIYGIGNALVDVEYRVSEDLLLLTGFPKGNMTLTNLTKRRSLSQLLEEKCKDQALKFSGGGSAANTLVAASQSGSKAFYSCKVGNDDRGEFFLEEIRDQGIASNAVPQNGYTGECISMVTPDAERTMVTNLGISEEFSENDLKPEALRESKILYIEGYLISSREGLNAVLKAQTIAKSAGVKIALTLSDPTMVNNFKTSFNTIFNVGIDILFCNDEEAMLWTNTTTREKASLVIRESCSAFAITCGKDGVIISEGDKTSHIPGVSVTPVDTTGAGDNFAGAFLARLCQGFGFKEAAIFANRSASILVKHLGSRYSASMLEELKNS</sequence>
<evidence type="ECO:0000256" key="3">
    <source>
        <dbReference type="ARBA" id="ARBA00022777"/>
    </source>
</evidence>
<accession>A0A520S1Q2</accession>
<dbReference type="PANTHER" id="PTHR43320">
    <property type="entry name" value="SUGAR KINASE"/>
    <property type="match status" value="1"/>
</dbReference>
<evidence type="ECO:0000256" key="1">
    <source>
        <dbReference type="ARBA" id="ARBA00010688"/>
    </source>
</evidence>
<dbReference type="Pfam" id="PF00294">
    <property type="entry name" value="PfkB"/>
    <property type="match status" value="1"/>
</dbReference>
<comment type="caution">
    <text evidence="5">The sequence shown here is derived from an EMBL/GenBank/DDBJ whole genome shotgun (WGS) entry which is preliminary data.</text>
</comment>
<evidence type="ECO:0000313" key="6">
    <source>
        <dbReference type="Proteomes" id="UP000316199"/>
    </source>
</evidence>
<feature type="domain" description="Carbohydrate kinase PfkB" evidence="4">
    <location>
        <begin position="53"/>
        <end position="319"/>
    </location>
</feature>
<comment type="similarity">
    <text evidence="1">Belongs to the carbohydrate kinase PfkB family.</text>
</comment>
<evidence type="ECO:0000313" key="5">
    <source>
        <dbReference type="EMBL" id="RZO76400.1"/>
    </source>
</evidence>
<dbReference type="Gene3D" id="3.40.1190.20">
    <property type="match status" value="1"/>
</dbReference>
<keyword evidence="2" id="KW-0808">Transferase</keyword>
<proteinExistence type="inferred from homology"/>
<protein>
    <submittedName>
        <fullName evidence="5">Adenosine kinase</fullName>
    </submittedName>
</protein>